<feature type="region of interest" description="Disordered" evidence="5">
    <location>
        <begin position="561"/>
        <end position="610"/>
    </location>
</feature>
<feature type="compositionally biased region" description="Low complexity" evidence="5">
    <location>
        <begin position="1132"/>
        <end position="1141"/>
    </location>
</feature>
<reference evidence="7" key="1">
    <citation type="journal article" date="2023" name="Mol. Phylogenet. Evol.">
        <title>Genome-scale phylogeny and comparative genomics of the fungal order Sordariales.</title>
        <authorList>
            <person name="Hensen N."/>
            <person name="Bonometti L."/>
            <person name="Westerberg I."/>
            <person name="Brannstrom I.O."/>
            <person name="Guillou S."/>
            <person name="Cros-Aarteil S."/>
            <person name="Calhoun S."/>
            <person name="Haridas S."/>
            <person name="Kuo A."/>
            <person name="Mondo S."/>
            <person name="Pangilinan J."/>
            <person name="Riley R."/>
            <person name="LaButti K."/>
            <person name="Andreopoulos B."/>
            <person name="Lipzen A."/>
            <person name="Chen C."/>
            <person name="Yan M."/>
            <person name="Daum C."/>
            <person name="Ng V."/>
            <person name="Clum A."/>
            <person name="Steindorff A."/>
            <person name="Ohm R.A."/>
            <person name="Martin F."/>
            <person name="Silar P."/>
            <person name="Natvig D.O."/>
            <person name="Lalanne C."/>
            <person name="Gautier V."/>
            <person name="Ament-Velasquez S.L."/>
            <person name="Kruys A."/>
            <person name="Hutchinson M.I."/>
            <person name="Powell A.J."/>
            <person name="Barry K."/>
            <person name="Miller A.N."/>
            <person name="Grigoriev I.V."/>
            <person name="Debuchy R."/>
            <person name="Gladieux P."/>
            <person name="Hiltunen Thoren M."/>
            <person name="Johannesson H."/>
        </authorList>
    </citation>
    <scope>NUCLEOTIDE SEQUENCE</scope>
    <source>
        <strain evidence="7">CBS 560.94</strain>
    </source>
</reference>
<feature type="compositionally biased region" description="Basic and acidic residues" evidence="5">
    <location>
        <begin position="572"/>
        <end position="610"/>
    </location>
</feature>
<feature type="compositionally biased region" description="Polar residues" evidence="5">
    <location>
        <begin position="987"/>
        <end position="1004"/>
    </location>
</feature>
<dbReference type="RefSeq" id="XP_062678190.1">
    <property type="nucleotide sequence ID" value="XM_062828932.1"/>
</dbReference>
<evidence type="ECO:0000256" key="5">
    <source>
        <dbReference type="SAM" id="MobiDB-lite"/>
    </source>
</evidence>
<dbReference type="InterPro" id="IPR003000">
    <property type="entry name" value="Sirtuin"/>
</dbReference>
<feature type="compositionally biased region" description="Pro residues" evidence="5">
    <location>
        <begin position="351"/>
        <end position="363"/>
    </location>
</feature>
<feature type="compositionally biased region" description="Polar residues" evidence="5">
    <location>
        <begin position="214"/>
        <end position="227"/>
    </location>
</feature>
<dbReference type="PANTHER" id="PTHR11085">
    <property type="entry name" value="NAD-DEPENDENT PROTEIN DEACYLASE SIRTUIN-5, MITOCHONDRIAL-RELATED"/>
    <property type="match status" value="1"/>
</dbReference>
<feature type="compositionally biased region" description="Polar residues" evidence="5">
    <location>
        <begin position="1061"/>
        <end position="1075"/>
    </location>
</feature>
<feature type="compositionally biased region" description="Low complexity" evidence="5">
    <location>
        <begin position="647"/>
        <end position="657"/>
    </location>
</feature>
<evidence type="ECO:0000256" key="3">
    <source>
        <dbReference type="ARBA" id="ARBA00023027"/>
    </source>
</evidence>
<evidence type="ECO:0000256" key="1">
    <source>
        <dbReference type="ARBA" id="ARBA00006924"/>
    </source>
</evidence>
<dbReference type="GO" id="GO:0005634">
    <property type="term" value="C:nucleus"/>
    <property type="evidence" value="ECO:0007669"/>
    <property type="project" value="TreeGrafter"/>
</dbReference>
<feature type="compositionally biased region" description="Polar residues" evidence="5">
    <location>
        <begin position="129"/>
        <end position="145"/>
    </location>
</feature>
<feature type="compositionally biased region" description="Polar residues" evidence="5">
    <location>
        <begin position="369"/>
        <end position="380"/>
    </location>
</feature>
<comment type="caution">
    <text evidence="4">Lacks conserved residue(s) required for the propagation of feature annotation.</text>
</comment>
<feature type="compositionally biased region" description="Low complexity" evidence="5">
    <location>
        <begin position="1076"/>
        <end position="1104"/>
    </location>
</feature>
<feature type="region of interest" description="Disordered" evidence="5">
    <location>
        <begin position="841"/>
        <end position="911"/>
    </location>
</feature>
<proteinExistence type="inferred from homology"/>
<evidence type="ECO:0000313" key="8">
    <source>
        <dbReference type="Proteomes" id="UP001278500"/>
    </source>
</evidence>
<evidence type="ECO:0000313" key="7">
    <source>
        <dbReference type="EMBL" id="KAK3338830.1"/>
    </source>
</evidence>
<feature type="region of interest" description="Disordered" evidence="5">
    <location>
        <begin position="313"/>
        <end position="381"/>
    </location>
</feature>
<dbReference type="GO" id="GO:0070403">
    <property type="term" value="F:NAD+ binding"/>
    <property type="evidence" value="ECO:0007669"/>
    <property type="project" value="InterPro"/>
</dbReference>
<dbReference type="GeneID" id="87866086"/>
<name>A0AAE0J8A6_9PEZI</name>
<feature type="region of interest" description="Disordered" evidence="5">
    <location>
        <begin position="1275"/>
        <end position="1323"/>
    </location>
</feature>
<dbReference type="Proteomes" id="UP001278500">
    <property type="component" value="Unassembled WGS sequence"/>
</dbReference>
<feature type="region of interest" description="Disordered" evidence="5">
    <location>
        <begin position="638"/>
        <end position="696"/>
    </location>
</feature>
<feature type="compositionally biased region" description="Polar residues" evidence="5">
    <location>
        <begin position="955"/>
        <end position="973"/>
    </location>
</feature>
<feature type="compositionally biased region" description="Basic and acidic residues" evidence="5">
    <location>
        <begin position="324"/>
        <end position="337"/>
    </location>
</feature>
<dbReference type="EMBL" id="JAUEPP010000007">
    <property type="protein sequence ID" value="KAK3338830.1"/>
    <property type="molecule type" value="Genomic_DNA"/>
</dbReference>
<accession>A0AAE0J8A6</accession>
<feature type="region of interest" description="Disordered" evidence="5">
    <location>
        <begin position="62"/>
        <end position="227"/>
    </location>
</feature>
<evidence type="ECO:0000256" key="4">
    <source>
        <dbReference type="PROSITE-ProRule" id="PRU00236"/>
    </source>
</evidence>
<feature type="compositionally biased region" description="Low complexity" evidence="5">
    <location>
        <begin position="1288"/>
        <end position="1303"/>
    </location>
</feature>
<evidence type="ECO:0000259" key="6">
    <source>
        <dbReference type="PROSITE" id="PS50305"/>
    </source>
</evidence>
<dbReference type="GO" id="GO:0017136">
    <property type="term" value="F:histone deacetylase activity, NAD-dependent"/>
    <property type="evidence" value="ECO:0007669"/>
    <property type="project" value="TreeGrafter"/>
</dbReference>
<keyword evidence="3" id="KW-0520">NAD</keyword>
<dbReference type="InterPro" id="IPR050134">
    <property type="entry name" value="NAD-dep_sirtuin_deacylases"/>
</dbReference>
<organism evidence="7 8">
    <name type="scientific">Neurospora tetraspora</name>
    <dbReference type="NCBI Taxonomy" id="94610"/>
    <lineage>
        <taxon>Eukaryota</taxon>
        <taxon>Fungi</taxon>
        <taxon>Dikarya</taxon>
        <taxon>Ascomycota</taxon>
        <taxon>Pezizomycotina</taxon>
        <taxon>Sordariomycetes</taxon>
        <taxon>Sordariomycetidae</taxon>
        <taxon>Sordariales</taxon>
        <taxon>Sordariaceae</taxon>
        <taxon>Neurospora</taxon>
    </lineage>
</organism>
<evidence type="ECO:0000256" key="2">
    <source>
        <dbReference type="ARBA" id="ARBA00022679"/>
    </source>
</evidence>
<feature type="compositionally biased region" description="Basic and acidic residues" evidence="5">
    <location>
        <begin position="676"/>
        <end position="696"/>
    </location>
</feature>
<sequence>MPTTHVEPTSEALLQDIANALYKARKVVVITGAGISTNSGIPDFRSENGLYSLIQAQFDAAAAEKQNATQESETSDRPAKRLRLDPQEANEKDVSENTEVATATPEDAQNDSEQPDTSAEDEGKDKDSTQVTTPPSKITGNNGQPSDRPPHFRSSPPTLDFSHLRDDRGPCSSPLSSPPPVILDPYRDSSTSRSSRSGSVSSDSDSEDPSSISTPLLASQSSFSSKNTLPNMKGKDLFDAQIWSCPVKTSVFYTFATTLRQKVRAAEPTTSHHFVSVLRDSRKLVRCYTQNIDQLEERVGLATSLELGAGSRYRFSTRKPAGGRPKDADQSQEEDRPSSSQGQKENECPPASQPPASQPPASQPPASQHDASQDTSSQPAAPNRGVECVFLHGSLAELRCFVCARIASWDDADRQADTLAGRQPTCPHCAGATAAREERGKRALGVGKLRPDIVLYGEEHPHAHLISPLVQHDLSLGPDMLLILGTSMRVHGLKVLVKEFAKAVHDKGGKVVFVNFTKPPESVWSDVLDFWVQWDCDAWVGDLQNRKPALWLPPGTVLPEEEKVKTSKAARRTADKGEKAAEKDKTEKPEKADKTDKPPTSNRRRESDNKGLKALVEAASTVQDQFAIEALSALKKHKVTPEEMRQQQESAETAETEMPPPPPPVTKTVTKRPTRAPREPKLNPDAKRPASVRDHKNNAAHLVWRIMGSLEVIRNLDNEGEKPVPVPAETTAKDKSKTKRRKGTASLTSLDENDKPKATARKKPKPNGDSQPSVEVSANDAGHNVPDQDDGTQVDVEADSITAAVKTRKRKRNVTWKMIRGVETRVSLDNNGTEVALPPPHHPHATAVPVNIPFKAPPPQRSKTPQIPQPPPPQQTQLLPPATIPKNRALPKPKPQAPRNRTNSGASIPPHTAIHTTAIFTPKPLANLAVEVVDKYDAGFEETDRLIARYHALASNSQSCPSTRASSPQPTQHETPKEHQLPPLNMRNLNNAQTTVPSRGSTISKGARKRSKTLPANSLLKLQVLEPKFDTPGPLSENVLSPNVGSPPLGLNGPRGRMGSVHQQQGHNDQENQPSGQEQHAQQLADQQQVLCQHQQQQVPPHGQSTNQARNPFFYSDPLASQLSFPPRWGDQQQPQSQYQQGVPPADYPIRYWSTTALDMFFRPVMEAQKPALQEPEQSVGLGIQEPALVPTPAPAPEAEAEVDDPWIEAARRVRQRLPMGGDLGAAALAQLAVQGAAVPPALPFSTVLPAKGVPARFYTPFQAWQQQRLEEIRQQGPPEQADQQPVGTGAAAGAPGSTAGPGSAQGAGPGPGRWPPGWSAEEQLRQEAAMMLSSMRGSA</sequence>
<dbReference type="PROSITE" id="PS50305">
    <property type="entry name" value="SIRTUIN"/>
    <property type="match status" value="1"/>
</dbReference>
<feature type="compositionally biased region" description="Acidic residues" evidence="5">
    <location>
        <begin position="787"/>
        <end position="796"/>
    </location>
</feature>
<feature type="compositionally biased region" description="Low complexity" evidence="5">
    <location>
        <begin position="188"/>
        <end position="213"/>
    </location>
</feature>
<dbReference type="InterPro" id="IPR029035">
    <property type="entry name" value="DHS-like_NAD/FAD-binding_dom"/>
</dbReference>
<dbReference type="SUPFAM" id="SSF52467">
    <property type="entry name" value="DHS-like NAD/FAD-binding domain"/>
    <property type="match status" value="1"/>
</dbReference>
<feature type="region of interest" description="Disordered" evidence="5">
    <location>
        <begin position="717"/>
        <end position="796"/>
    </location>
</feature>
<feature type="compositionally biased region" description="Acidic residues" evidence="5">
    <location>
        <begin position="108"/>
        <end position="120"/>
    </location>
</feature>
<dbReference type="PANTHER" id="PTHR11085:SF8">
    <property type="entry name" value="NAD-DEPENDENT HISTONE DEACETYLASE HST3"/>
    <property type="match status" value="1"/>
</dbReference>
<comment type="caution">
    <text evidence="7">The sequence shown here is derived from an EMBL/GenBank/DDBJ whole genome shotgun (WGS) entry which is preliminary data.</text>
</comment>
<feature type="compositionally biased region" description="Low complexity" evidence="5">
    <location>
        <begin position="875"/>
        <end position="885"/>
    </location>
</feature>
<keyword evidence="8" id="KW-1185">Reference proteome</keyword>
<feature type="region of interest" description="Disordered" evidence="5">
    <location>
        <begin position="955"/>
        <end position="1019"/>
    </location>
</feature>
<keyword evidence="2" id="KW-0808">Transferase</keyword>
<reference evidence="7" key="2">
    <citation type="submission" date="2023-06" db="EMBL/GenBank/DDBJ databases">
        <authorList>
            <consortium name="Lawrence Berkeley National Laboratory"/>
            <person name="Haridas S."/>
            <person name="Hensen N."/>
            <person name="Bonometti L."/>
            <person name="Westerberg I."/>
            <person name="Brannstrom I.O."/>
            <person name="Guillou S."/>
            <person name="Cros-Aarteil S."/>
            <person name="Calhoun S."/>
            <person name="Kuo A."/>
            <person name="Mondo S."/>
            <person name="Pangilinan J."/>
            <person name="Riley R."/>
            <person name="Labutti K."/>
            <person name="Andreopoulos B."/>
            <person name="Lipzen A."/>
            <person name="Chen C."/>
            <person name="Yanf M."/>
            <person name="Daum C."/>
            <person name="Ng V."/>
            <person name="Clum A."/>
            <person name="Steindorff A."/>
            <person name="Ohm R."/>
            <person name="Martin F."/>
            <person name="Silar P."/>
            <person name="Natvig D."/>
            <person name="Lalanne C."/>
            <person name="Gautier V."/>
            <person name="Ament-Velasquez S.L."/>
            <person name="Kruys A."/>
            <person name="Hutchinson M.I."/>
            <person name="Powell A.J."/>
            <person name="Barry K."/>
            <person name="Miller A.N."/>
            <person name="Grigoriev I.V."/>
            <person name="Debuchy R."/>
            <person name="Gladieux P."/>
            <person name="Thoren M.H."/>
            <person name="Johannesson H."/>
        </authorList>
    </citation>
    <scope>NUCLEOTIDE SEQUENCE</scope>
    <source>
        <strain evidence="7">CBS 560.94</strain>
    </source>
</reference>
<dbReference type="Pfam" id="PF02146">
    <property type="entry name" value="SIR2"/>
    <property type="match status" value="3"/>
</dbReference>
<dbReference type="InterPro" id="IPR026590">
    <property type="entry name" value="Ssirtuin_cat_dom"/>
</dbReference>
<comment type="similarity">
    <text evidence="1">Belongs to the sirtuin family. Class I subfamily.</text>
</comment>
<protein>
    <submittedName>
        <fullName evidence="7">DHS-like NAD/FAD-binding domain-containing protein</fullName>
    </submittedName>
</protein>
<gene>
    <name evidence="7" type="ORF">B0H65DRAFT_530445</name>
</gene>
<dbReference type="Gene3D" id="3.40.50.1220">
    <property type="entry name" value="TPP-binding domain"/>
    <property type="match status" value="2"/>
</dbReference>
<feature type="domain" description="Deacetylase sirtuin-type" evidence="6">
    <location>
        <begin position="7"/>
        <end position="587"/>
    </location>
</feature>
<feature type="compositionally biased region" description="Basic and acidic residues" evidence="5">
    <location>
        <begin position="74"/>
        <end position="95"/>
    </location>
</feature>
<feature type="region of interest" description="Disordered" evidence="5">
    <location>
        <begin position="1031"/>
        <end position="1144"/>
    </location>
</feature>